<feature type="domain" description="Helicase ATP-binding" evidence="18">
    <location>
        <begin position="178"/>
        <end position="337"/>
    </location>
</feature>
<dbReference type="GO" id="GO:0017038">
    <property type="term" value="P:protein import"/>
    <property type="evidence" value="ECO:0007669"/>
    <property type="project" value="InterPro"/>
</dbReference>
<proteinExistence type="inferred from homology"/>
<dbReference type="SUPFAM" id="SSF81886">
    <property type="entry name" value="Helical scaffold and wing domains of SecA"/>
    <property type="match status" value="1"/>
</dbReference>
<dbReference type="SUPFAM" id="SSF52540">
    <property type="entry name" value="P-loop containing nucleoside triphosphate hydrolases"/>
    <property type="match status" value="2"/>
</dbReference>
<comment type="subunit">
    <text evidence="16">Monomer and homodimer. Part of the essential Sec protein translocation apparatus which comprises SecA, SecYEG and auxiliary proteins SecDF. Other proteins may also be involved.</text>
</comment>
<dbReference type="AlphaFoldDB" id="A0A9D1GG03"/>
<evidence type="ECO:0000256" key="16">
    <source>
        <dbReference type="HAMAP-Rule" id="MF_01382"/>
    </source>
</evidence>
<evidence type="ECO:0000259" key="18">
    <source>
        <dbReference type="PROSITE" id="PS51192"/>
    </source>
</evidence>
<evidence type="ECO:0000256" key="7">
    <source>
        <dbReference type="ARBA" id="ARBA00022519"/>
    </source>
</evidence>
<dbReference type="Pfam" id="PF21090">
    <property type="entry name" value="P-loop_SecA"/>
    <property type="match status" value="1"/>
</dbReference>
<organism evidence="21 22">
    <name type="scientific">Candidatus Caccoplasma intestinavium</name>
    <dbReference type="NCBI Taxonomy" id="2840716"/>
    <lineage>
        <taxon>Bacteria</taxon>
        <taxon>Pseudomonadati</taxon>
        <taxon>Bacteroidota</taxon>
        <taxon>Bacteroidia</taxon>
        <taxon>Bacteroidales</taxon>
        <taxon>Bacteroidaceae</taxon>
        <taxon>Bacteroidaceae incertae sedis</taxon>
        <taxon>Candidatus Caccoplasma</taxon>
    </lineage>
</organism>
<sequence>MGFNDILKKLFGNKSQRDLREIQPYVDRILAEYAKIESLDNDELRRRVTDIREQIQESVAPEKARIAEIKDNIESVEYDERENMWEEVDKIEKTILDKYEKALDDALPQVFALVKATAKRFAENEKIEVTATQFDRDLAAKGHDFVHIEGDKAIYQNHWMAGGNEITWNMVHYDVQLFGGVVLHKGKIAEMATGEGKTLVATLPVFLNALTGNGVHVVTVNDYLAKRDSEWMGPLYMFHGLSVDCIDKHQPNSEDRRRAYNADITFGTNNEFGFDYLRDNMSITPQDLVQRMHNYAIVDEVDSVLIDDARTPLIISGPVPKGEVQLFEELQPKVESLYKAQKALATKLLADAKIKIASDDKEVRKEGALLLFRTFKGLPKNSALIKYLSEPGIKSLMLETEEYYMQENNRNMPIVTDPLYFVIDEKNNGVDLTDKGLDMITGDSDDPQFFVLPDIGAQLAELDNMGLSDVEKQERKDQITQEYAIKAERVHTIHQLLKAYALFEKDDEYVVIDNKVKIVDEQTGRIMEGRRYSDGLHQAIEAKEHVKVEAATQTFATITLQNYFRMYHKLAGMTGTAETEAGEFWDIYKLDVVTIPTNKPVIRQDLNDRVYKTKREKYTAVIEEIVKMVEAGRPVLVGTTSVEISELLSKMLTMRKIKHNVLNAKLHQKEADIVAQAGQSGTVTIATNMAGRGTDIKLSDAVREAGGLAIIGTERHESRRVDRQLRGRAGRQGDPGSSVFYVSLEDNLMRLFSSERIAKVMDRLGFEEGEMIEHPMISKSIERAQRKVEENNFGIRKRLLEYDDVMNAQREVVYKKRHHALMGERIGIDIVNMMYDAAQALIEEYAQAGDYEGLQENVLKVFAVELPFDANALRSEKETVLTEALYEAVIAAFKRKIDALAAVANPVIKRVYEEQGDRYDNIVIPISDGKRIYNIVCNLKEAYDSESKAVNKAFQKSILLHTIDEAWKEHLRDLDQLRQSVQNASYEQKDPLLIFKLESFGLFKEMINTINTKTVSILMRGQIPMRDPQQVKEAAPETRQDYSRYRTQKEQIGGPQQHNGAQPNAPQQRPEPVKVAPKVGRNDPCPCGSGKKYKNCHGREA</sequence>
<evidence type="ECO:0000256" key="14">
    <source>
        <dbReference type="ARBA" id="ARBA00023010"/>
    </source>
</evidence>
<dbReference type="SMART" id="SM00958">
    <property type="entry name" value="SecA_PP_bind"/>
    <property type="match status" value="1"/>
</dbReference>
<dbReference type="PROSITE" id="PS51194">
    <property type="entry name" value="HELICASE_CTER"/>
    <property type="match status" value="1"/>
</dbReference>
<feature type="compositionally biased region" description="Basic residues" evidence="17">
    <location>
        <begin position="1091"/>
        <end position="1101"/>
    </location>
</feature>
<keyword evidence="4 16" id="KW-0813">Transport</keyword>
<dbReference type="GO" id="GO:0065002">
    <property type="term" value="P:intracellular protein transmembrane transport"/>
    <property type="evidence" value="ECO:0007669"/>
    <property type="project" value="UniProtKB-UniRule"/>
</dbReference>
<dbReference type="Pfam" id="PF07517">
    <property type="entry name" value="SecA_DEAD"/>
    <property type="match status" value="1"/>
</dbReference>
<evidence type="ECO:0000256" key="9">
    <source>
        <dbReference type="ARBA" id="ARBA00022741"/>
    </source>
</evidence>
<feature type="binding site" evidence="16">
    <location>
        <position position="695"/>
    </location>
    <ligand>
        <name>ATP</name>
        <dbReference type="ChEBI" id="CHEBI:30616"/>
    </ligand>
</feature>
<dbReference type="EC" id="7.4.2.8" evidence="16"/>
<evidence type="ECO:0000256" key="1">
    <source>
        <dbReference type="ARBA" id="ARBA00001947"/>
    </source>
</evidence>
<keyword evidence="13 16" id="KW-1278">Translocase</keyword>
<dbReference type="CDD" id="cd18803">
    <property type="entry name" value="SF2_C_secA"/>
    <property type="match status" value="1"/>
</dbReference>
<feature type="domain" description="SecA family profile" evidence="20">
    <location>
        <begin position="4"/>
        <end position="773"/>
    </location>
</feature>
<dbReference type="GO" id="GO:0008564">
    <property type="term" value="F:protein-exporting ATPase activity"/>
    <property type="evidence" value="ECO:0007669"/>
    <property type="project" value="UniProtKB-EC"/>
</dbReference>
<dbReference type="FunFam" id="3.40.50.300:FF:000694">
    <property type="entry name" value="Preprotein translocase subunit SecA"/>
    <property type="match status" value="1"/>
</dbReference>
<dbReference type="InterPro" id="IPR027417">
    <property type="entry name" value="P-loop_NTPase"/>
</dbReference>
<accession>A0A9D1GG03</accession>
<keyword evidence="11 16" id="KW-0067">ATP-binding</keyword>
<evidence type="ECO:0000256" key="5">
    <source>
        <dbReference type="ARBA" id="ARBA00022475"/>
    </source>
</evidence>
<gene>
    <name evidence="16 21" type="primary">secA</name>
    <name evidence="21" type="ORF">IAD06_09955</name>
</gene>
<dbReference type="FunFam" id="3.40.50.300:FF:000246">
    <property type="entry name" value="Preprotein translocase subunit SecA"/>
    <property type="match status" value="1"/>
</dbReference>
<dbReference type="Pfam" id="PF07516">
    <property type="entry name" value="SecA_SW"/>
    <property type="match status" value="1"/>
</dbReference>
<dbReference type="InterPro" id="IPR044722">
    <property type="entry name" value="SecA_SF2_C"/>
</dbReference>
<dbReference type="InterPro" id="IPR020937">
    <property type="entry name" value="SecA_CS"/>
</dbReference>
<comment type="caution">
    <text evidence="21">The sequence shown here is derived from an EMBL/GenBank/DDBJ whole genome shotgun (WGS) entry which is preliminary data.</text>
</comment>
<dbReference type="SUPFAM" id="SSF81767">
    <property type="entry name" value="Pre-protein crosslinking domain of SecA"/>
    <property type="match status" value="1"/>
</dbReference>
<protein>
    <recommendedName>
        <fullName evidence="16">Protein translocase subunit SecA</fullName>
        <ecNumber evidence="16">7.4.2.8</ecNumber>
    </recommendedName>
</protein>
<feature type="compositionally biased region" description="Basic and acidic residues" evidence="17">
    <location>
        <begin position="1034"/>
        <end position="1049"/>
    </location>
</feature>
<dbReference type="SMART" id="SM00957">
    <property type="entry name" value="SecA_DEAD"/>
    <property type="match status" value="1"/>
</dbReference>
<dbReference type="InterPro" id="IPR001650">
    <property type="entry name" value="Helicase_C-like"/>
</dbReference>
<dbReference type="CDD" id="cd17928">
    <property type="entry name" value="DEXDc_SecA"/>
    <property type="match status" value="1"/>
</dbReference>
<dbReference type="NCBIfam" id="NF009536">
    <property type="entry name" value="PRK12901.1"/>
    <property type="match status" value="1"/>
</dbReference>
<evidence type="ECO:0000313" key="22">
    <source>
        <dbReference type="Proteomes" id="UP000886722"/>
    </source>
</evidence>
<evidence type="ECO:0000256" key="10">
    <source>
        <dbReference type="ARBA" id="ARBA00022833"/>
    </source>
</evidence>
<reference evidence="21" key="2">
    <citation type="journal article" date="2021" name="PeerJ">
        <title>Extensive microbial diversity within the chicken gut microbiome revealed by metagenomics and culture.</title>
        <authorList>
            <person name="Gilroy R."/>
            <person name="Ravi A."/>
            <person name="Getino M."/>
            <person name="Pursley I."/>
            <person name="Horton D.L."/>
            <person name="Alikhan N.F."/>
            <person name="Baker D."/>
            <person name="Gharbi K."/>
            <person name="Hall N."/>
            <person name="Watson M."/>
            <person name="Adriaenssens E.M."/>
            <person name="Foster-Nyarko E."/>
            <person name="Jarju S."/>
            <person name="Secka A."/>
            <person name="Antonio M."/>
            <person name="Oren A."/>
            <person name="Chaudhuri R.R."/>
            <person name="La Ragione R."/>
            <person name="Hildebrand F."/>
            <person name="Pallen M.J."/>
        </authorList>
    </citation>
    <scope>NUCLEOTIDE SEQUENCE</scope>
    <source>
        <strain evidence="21">21143</strain>
    </source>
</reference>
<comment type="similarity">
    <text evidence="3 16">Belongs to the SecA family.</text>
</comment>
<evidence type="ECO:0000256" key="15">
    <source>
        <dbReference type="ARBA" id="ARBA00023136"/>
    </source>
</evidence>
<dbReference type="PROSITE" id="PS51192">
    <property type="entry name" value="HELICASE_ATP_BIND_1"/>
    <property type="match status" value="1"/>
</dbReference>
<dbReference type="EMBL" id="DVKT01000073">
    <property type="protein sequence ID" value="HIT40338.1"/>
    <property type="molecule type" value="Genomic_DNA"/>
</dbReference>
<dbReference type="GO" id="GO:0031522">
    <property type="term" value="C:cell envelope Sec protein transport complex"/>
    <property type="evidence" value="ECO:0007669"/>
    <property type="project" value="TreeGrafter"/>
</dbReference>
<dbReference type="InterPro" id="IPR004027">
    <property type="entry name" value="SEC_C_motif"/>
</dbReference>
<comment type="cofactor">
    <cofactor evidence="1">
        <name>Zn(2+)</name>
        <dbReference type="ChEBI" id="CHEBI:29105"/>
    </cofactor>
</comment>
<feature type="binding site" evidence="16">
    <location>
        <begin position="194"/>
        <end position="198"/>
    </location>
    <ligand>
        <name>ATP</name>
        <dbReference type="ChEBI" id="CHEBI:30616"/>
    </ligand>
</feature>
<keyword evidence="7" id="KW-0997">Cell inner membrane</keyword>
<dbReference type="GO" id="GO:0046872">
    <property type="term" value="F:metal ion binding"/>
    <property type="evidence" value="ECO:0007669"/>
    <property type="project" value="UniProtKB-KW"/>
</dbReference>
<keyword evidence="12 16" id="KW-0653">Protein transport</keyword>
<feature type="binding site" evidence="16">
    <location>
        <position position="176"/>
    </location>
    <ligand>
        <name>ATP</name>
        <dbReference type="ChEBI" id="CHEBI:30616"/>
    </ligand>
</feature>
<evidence type="ECO:0000256" key="4">
    <source>
        <dbReference type="ARBA" id="ARBA00022448"/>
    </source>
</evidence>
<dbReference type="PRINTS" id="PR00906">
    <property type="entry name" value="SECA"/>
</dbReference>
<dbReference type="GO" id="GO:0005886">
    <property type="term" value="C:plasma membrane"/>
    <property type="evidence" value="ECO:0007669"/>
    <property type="project" value="UniProtKB-SubCell"/>
</dbReference>
<dbReference type="PANTHER" id="PTHR30612">
    <property type="entry name" value="SECA INNER MEMBRANE COMPONENT OF SEC PROTEIN SECRETION SYSTEM"/>
    <property type="match status" value="1"/>
</dbReference>
<dbReference type="InterPro" id="IPR036266">
    <property type="entry name" value="SecA_Wing/Scaffold_sf"/>
</dbReference>
<evidence type="ECO:0000313" key="21">
    <source>
        <dbReference type="EMBL" id="HIT40338.1"/>
    </source>
</evidence>
<evidence type="ECO:0000256" key="12">
    <source>
        <dbReference type="ARBA" id="ARBA00022927"/>
    </source>
</evidence>
<keyword evidence="15 16" id="KW-0472">Membrane</keyword>
<dbReference type="PANTHER" id="PTHR30612:SF0">
    <property type="entry name" value="CHLOROPLAST PROTEIN-TRANSPORTING ATPASE"/>
    <property type="match status" value="1"/>
</dbReference>
<dbReference type="GO" id="GO:0043952">
    <property type="term" value="P:protein transport by the Sec complex"/>
    <property type="evidence" value="ECO:0007669"/>
    <property type="project" value="TreeGrafter"/>
</dbReference>
<keyword evidence="14 16" id="KW-0811">Translocation</keyword>
<feature type="region of interest" description="Disordered" evidence="17">
    <location>
        <begin position="1027"/>
        <end position="1101"/>
    </location>
</feature>
<name>A0A9D1GG03_9BACT</name>
<evidence type="ECO:0000256" key="17">
    <source>
        <dbReference type="SAM" id="MobiDB-lite"/>
    </source>
</evidence>
<dbReference type="GO" id="GO:0005829">
    <property type="term" value="C:cytosol"/>
    <property type="evidence" value="ECO:0007669"/>
    <property type="project" value="TreeGrafter"/>
</dbReference>
<keyword evidence="5 16" id="KW-1003">Cell membrane</keyword>
<dbReference type="InterPro" id="IPR014001">
    <property type="entry name" value="Helicase_ATP-bd"/>
</dbReference>
<dbReference type="Pfam" id="PF02810">
    <property type="entry name" value="SEC-C"/>
    <property type="match status" value="1"/>
</dbReference>
<dbReference type="InterPro" id="IPR011115">
    <property type="entry name" value="SecA_DEAD"/>
</dbReference>
<evidence type="ECO:0000256" key="3">
    <source>
        <dbReference type="ARBA" id="ARBA00007650"/>
    </source>
</evidence>
<dbReference type="InterPro" id="IPR011116">
    <property type="entry name" value="SecA_Wing/Scaffold"/>
</dbReference>
<evidence type="ECO:0000259" key="20">
    <source>
        <dbReference type="PROSITE" id="PS51196"/>
    </source>
</evidence>
<comment type="catalytic activity">
    <reaction evidence="16">
        <text>ATP + H2O + cellular proteinSide 1 = ADP + phosphate + cellular proteinSide 2.</text>
        <dbReference type="EC" id="7.4.2.8"/>
    </reaction>
</comment>
<evidence type="ECO:0000256" key="11">
    <source>
        <dbReference type="ARBA" id="ARBA00022840"/>
    </source>
</evidence>
<dbReference type="PROSITE" id="PS51196">
    <property type="entry name" value="SECA_MOTOR_DEAD"/>
    <property type="match status" value="1"/>
</dbReference>
<dbReference type="Proteomes" id="UP000886722">
    <property type="component" value="Unassembled WGS sequence"/>
</dbReference>
<keyword evidence="6 16" id="KW-0963">Cytoplasm</keyword>
<evidence type="ECO:0000256" key="8">
    <source>
        <dbReference type="ARBA" id="ARBA00022723"/>
    </source>
</evidence>
<evidence type="ECO:0000256" key="2">
    <source>
        <dbReference type="ARBA" id="ARBA00004496"/>
    </source>
</evidence>
<dbReference type="Gene3D" id="1.10.3060.10">
    <property type="entry name" value="Helical scaffold and wing domains of SecA"/>
    <property type="match status" value="1"/>
</dbReference>
<dbReference type="Pfam" id="PF01043">
    <property type="entry name" value="SecA_PP_bind"/>
    <property type="match status" value="1"/>
</dbReference>
<dbReference type="GO" id="GO:0005524">
    <property type="term" value="F:ATP binding"/>
    <property type="evidence" value="ECO:0007669"/>
    <property type="project" value="UniProtKB-UniRule"/>
</dbReference>
<dbReference type="Gene3D" id="3.40.50.300">
    <property type="entry name" value="P-loop containing nucleotide triphosphate hydrolases"/>
    <property type="match status" value="2"/>
</dbReference>
<evidence type="ECO:0000256" key="13">
    <source>
        <dbReference type="ARBA" id="ARBA00022967"/>
    </source>
</evidence>
<dbReference type="InterPro" id="IPR014018">
    <property type="entry name" value="SecA_motor_DEAD"/>
</dbReference>
<feature type="compositionally biased region" description="Polar residues" evidence="17">
    <location>
        <begin position="1054"/>
        <end position="1067"/>
    </location>
</feature>
<dbReference type="Gene3D" id="3.90.1440.10">
    <property type="entry name" value="SecA, preprotein cross-linking domain"/>
    <property type="match status" value="1"/>
</dbReference>
<comment type="function">
    <text evidence="16">Part of the Sec protein translocase complex. Interacts with the SecYEG preprotein conducting channel. Has a central role in coupling the hydrolysis of ATP to the transfer of proteins into and across the cell membrane, serving as an ATP-driven molecular motor driving the stepwise translocation of polypeptide chains across the membrane.</text>
</comment>
<comment type="subcellular location">
    <subcellularLocation>
        <location evidence="16">Cell membrane</location>
        <topology evidence="16">Peripheral membrane protein</topology>
        <orientation evidence="16">Cytoplasmic side</orientation>
    </subcellularLocation>
    <subcellularLocation>
        <location evidence="2 16">Cytoplasm</location>
    </subcellularLocation>
    <text evidence="16">Distribution is 50-50.</text>
</comment>
<dbReference type="InterPro" id="IPR011130">
    <property type="entry name" value="SecA_preprotein_X-link_dom"/>
</dbReference>
<feature type="domain" description="Helicase C-terminal" evidence="19">
    <location>
        <begin position="621"/>
        <end position="789"/>
    </location>
</feature>
<keyword evidence="10" id="KW-0862">Zinc</keyword>
<dbReference type="InterPro" id="IPR036670">
    <property type="entry name" value="SecA_X-link_sf"/>
</dbReference>
<dbReference type="GO" id="GO:0006605">
    <property type="term" value="P:protein targeting"/>
    <property type="evidence" value="ECO:0007669"/>
    <property type="project" value="UniProtKB-UniRule"/>
</dbReference>
<evidence type="ECO:0000259" key="19">
    <source>
        <dbReference type="PROSITE" id="PS51194"/>
    </source>
</evidence>
<keyword evidence="9 16" id="KW-0547">Nucleotide-binding</keyword>
<reference evidence="21" key="1">
    <citation type="submission" date="2020-10" db="EMBL/GenBank/DDBJ databases">
        <authorList>
            <person name="Gilroy R."/>
        </authorList>
    </citation>
    <scope>NUCLEOTIDE SEQUENCE</scope>
    <source>
        <strain evidence="21">21143</strain>
    </source>
</reference>
<dbReference type="InterPro" id="IPR000185">
    <property type="entry name" value="SecA"/>
</dbReference>
<evidence type="ECO:0000256" key="6">
    <source>
        <dbReference type="ARBA" id="ARBA00022490"/>
    </source>
</evidence>
<keyword evidence="8" id="KW-0479">Metal-binding</keyword>
<dbReference type="PROSITE" id="PS01312">
    <property type="entry name" value="SECA"/>
    <property type="match status" value="1"/>
</dbReference>
<dbReference type="HAMAP" id="MF_01382">
    <property type="entry name" value="SecA"/>
    <property type="match status" value="1"/>
</dbReference>